<evidence type="ECO:0000313" key="2">
    <source>
        <dbReference type="EMBL" id="MBS9338267.1"/>
    </source>
</evidence>
<proteinExistence type="predicted"/>
<organism evidence="2 3">
    <name type="scientific">Fructobacillus broussonetiae</name>
    <dbReference type="NCBI Taxonomy" id="2713173"/>
    <lineage>
        <taxon>Bacteria</taxon>
        <taxon>Bacillati</taxon>
        <taxon>Bacillota</taxon>
        <taxon>Bacilli</taxon>
        <taxon>Lactobacillales</taxon>
        <taxon>Lactobacillaceae</taxon>
        <taxon>Fructobacillus</taxon>
    </lineage>
</organism>
<dbReference type="Pfam" id="PF05175">
    <property type="entry name" value="MTS"/>
    <property type="match status" value="1"/>
</dbReference>
<name>A0ABS5QZU6_9LACO</name>
<feature type="domain" description="Methyltransferase small" evidence="1">
    <location>
        <begin position="21"/>
        <end position="174"/>
    </location>
</feature>
<dbReference type="InterPro" id="IPR050210">
    <property type="entry name" value="tRNA_Adenine-N(6)_MTase"/>
</dbReference>
<dbReference type="Gene3D" id="3.40.50.150">
    <property type="entry name" value="Vaccinia Virus protein VP39"/>
    <property type="match status" value="1"/>
</dbReference>
<sequence length="255" mass="28238">MNQADLKEGERLDGLPSQGVNIIQNPDMFSYSLDAVLLAYFANPNKKGRGLTVDLGAGTGAVGLFYAKKVKGEVALVEIQEDLAKMAARSTALNALNDRVSVIHSDMKNVFDQVKPGSVDTVLCNPPYFPVKETTKQNEDEHYQIARHEVAIDLPALAQVANKLLKNKGKFFMVHRPERLDDIFATLTARGLQVKHVQFVYGKADREANMVLVEAIKQGRPGGVKILPPIVAYTDQNDYTKQVQEILYGEPWTLD</sequence>
<dbReference type="CDD" id="cd02440">
    <property type="entry name" value="AdoMet_MTases"/>
    <property type="match status" value="1"/>
</dbReference>
<evidence type="ECO:0000313" key="3">
    <source>
        <dbReference type="Proteomes" id="UP001519504"/>
    </source>
</evidence>
<dbReference type="InterPro" id="IPR002052">
    <property type="entry name" value="DNA_methylase_N6_adenine_CS"/>
</dbReference>
<reference evidence="2 3" key="1">
    <citation type="submission" date="2020-02" db="EMBL/GenBank/DDBJ databases">
        <title>Fructobacillus sp. isolated from paper mulberry of Taiwan.</title>
        <authorList>
            <person name="Lin S.-T."/>
        </authorList>
    </citation>
    <scope>NUCLEOTIDE SEQUENCE [LARGE SCALE GENOMIC DNA]</scope>
    <source>
        <strain evidence="2 3">M2-14</strain>
    </source>
</reference>
<comment type="caution">
    <text evidence="2">The sequence shown here is derived from an EMBL/GenBank/DDBJ whole genome shotgun (WGS) entry which is preliminary data.</text>
</comment>
<dbReference type="EMBL" id="JAAMFK010000001">
    <property type="protein sequence ID" value="MBS9338267.1"/>
    <property type="molecule type" value="Genomic_DNA"/>
</dbReference>
<evidence type="ECO:0000259" key="1">
    <source>
        <dbReference type="Pfam" id="PF05175"/>
    </source>
</evidence>
<accession>A0ABS5QZU6</accession>
<dbReference type="PANTHER" id="PTHR47739">
    <property type="entry name" value="TRNA1(VAL) (ADENINE(37)-N6)-METHYLTRANSFERASE"/>
    <property type="match status" value="1"/>
</dbReference>
<dbReference type="PROSITE" id="PS00092">
    <property type="entry name" value="N6_MTASE"/>
    <property type="match status" value="1"/>
</dbReference>
<dbReference type="RefSeq" id="WP_213808548.1">
    <property type="nucleotide sequence ID" value="NZ_JAAMFK010000001.1"/>
</dbReference>
<dbReference type="InterPro" id="IPR007848">
    <property type="entry name" value="Small_mtfrase_dom"/>
</dbReference>
<dbReference type="SUPFAM" id="SSF53335">
    <property type="entry name" value="S-adenosyl-L-methionine-dependent methyltransferases"/>
    <property type="match status" value="1"/>
</dbReference>
<protein>
    <submittedName>
        <fullName evidence="2">tRNA1(Val) (Adenine(37)-N6)-methyltransferase</fullName>
    </submittedName>
</protein>
<dbReference type="Proteomes" id="UP001519504">
    <property type="component" value="Unassembled WGS sequence"/>
</dbReference>
<gene>
    <name evidence="2" type="ORF">G6R29_01280</name>
</gene>
<keyword evidence="3" id="KW-1185">Reference proteome</keyword>
<dbReference type="InterPro" id="IPR029063">
    <property type="entry name" value="SAM-dependent_MTases_sf"/>
</dbReference>
<dbReference type="PANTHER" id="PTHR47739:SF1">
    <property type="entry name" value="TRNA1(VAL) (ADENINE(37)-N6)-METHYLTRANSFERASE"/>
    <property type="match status" value="1"/>
</dbReference>